<organism evidence="1 2">
    <name type="scientific">Nakamurella alba</name>
    <dbReference type="NCBI Taxonomy" id="2665158"/>
    <lineage>
        <taxon>Bacteria</taxon>
        <taxon>Bacillati</taxon>
        <taxon>Actinomycetota</taxon>
        <taxon>Actinomycetes</taxon>
        <taxon>Nakamurellales</taxon>
        <taxon>Nakamurellaceae</taxon>
        <taxon>Nakamurella</taxon>
    </lineage>
</organism>
<name>A0A7K1FP67_9ACTN</name>
<accession>A0A7K1FP67</accession>
<dbReference type="AlphaFoldDB" id="A0A7K1FP67"/>
<gene>
    <name evidence="1" type="ORF">GIS00_18585</name>
</gene>
<dbReference type="Proteomes" id="UP000460221">
    <property type="component" value="Unassembled WGS sequence"/>
</dbReference>
<dbReference type="RefSeq" id="WP_154769945.1">
    <property type="nucleotide sequence ID" value="NZ_WLYK01000008.1"/>
</dbReference>
<dbReference type="EMBL" id="WLYK01000008">
    <property type="protein sequence ID" value="MTD15946.1"/>
    <property type="molecule type" value="Genomic_DNA"/>
</dbReference>
<evidence type="ECO:0008006" key="3">
    <source>
        <dbReference type="Google" id="ProtNLM"/>
    </source>
</evidence>
<evidence type="ECO:0000313" key="1">
    <source>
        <dbReference type="EMBL" id="MTD15946.1"/>
    </source>
</evidence>
<keyword evidence="2" id="KW-1185">Reference proteome</keyword>
<comment type="caution">
    <text evidence="1">The sequence shown here is derived from an EMBL/GenBank/DDBJ whole genome shotgun (WGS) entry which is preliminary data.</text>
</comment>
<sequence>MSVLAADRVDFDSEEAVAEGYAERGWTDGLPIVPPTEGRVQAMLAAAGLDPSEVLGAVPTRKLTVTAEAAAINAVMAGCRPEYFPVVVAAVRAHLHPKGNCHSTTATVSGAAQVVVVNGPITGELGIHGGQACFGPGFRANATIGRALRLVIRNVCLAVPGGLDRASFSTPMRYSFCFAEDETSGWTPLHVQRGLADGESAVTVLSLMSMLRASSYSEDPAELVATIARTARREGVPHDEFLGTGRSLAIVVGPEHRRRFADAGWDKPTLQQRLWPLLTAPTTGAEDNTLDLAGPDNILVITAGGPGMAESWLITPHLSNPITERVV</sequence>
<evidence type="ECO:0000313" key="2">
    <source>
        <dbReference type="Proteomes" id="UP000460221"/>
    </source>
</evidence>
<proteinExistence type="predicted"/>
<protein>
    <recommendedName>
        <fullName evidence="3">Thioredoxin</fullName>
    </recommendedName>
</protein>
<reference evidence="1 2" key="1">
    <citation type="submission" date="2019-11" db="EMBL/GenBank/DDBJ databases">
        <authorList>
            <person name="Jiang L.-Q."/>
        </authorList>
    </citation>
    <scope>NUCLEOTIDE SEQUENCE [LARGE SCALE GENOMIC DNA]</scope>
    <source>
        <strain evidence="1 2">YIM 132087</strain>
    </source>
</reference>